<sequence>MGDFVRHSDAYYRWRIENRLAKPVDERTPMDYDDIAVAYDKLGQQDKAIETIYEKIRRFSSESVYESEANLGTFLIHAGHLEEGLVHIDKAIEINSDAHFGREIYQKLLVEYLLQQRAAGNQGLPLATDDKQNFATFLAEHLDWSVTSRPEETQKAITGILGMMRFGHYDSPILLEALGDLLMTQGRDANMLAAQAYLRATILASDQEGAAAAYYAKAEKAMELQHNTTLQKLQKDLSVAVKQADKKFAQIEADEIAWSAADEDLDQKFASKYYEQPLLRTATLGIVGFSQWLANYAWMFGIIAVILVCIWGLYRWLKADLAEAAVNPPKA</sequence>
<gene>
    <name evidence="2" type="ORF">C5Y96_05070</name>
</gene>
<dbReference type="SUPFAM" id="SSF48452">
    <property type="entry name" value="TPR-like"/>
    <property type="match status" value="1"/>
</dbReference>
<dbReference type="AlphaFoldDB" id="A0A2S8G4N5"/>
<evidence type="ECO:0000313" key="3">
    <source>
        <dbReference type="Proteomes" id="UP000240009"/>
    </source>
</evidence>
<reference evidence="2 3" key="1">
    <citation type="submission" date="2018-02" db="EMBL/GenBank/DDBJ databases">
        <title>Comparative genomes isolates from brazilian mangrove.</title>
        <authorList>
            <person name="Araujo J.E."/>
            <person name="Taketani R.G."/>
            <person name="Silva M.C.P."/>
            <person name="Loureco M.V."/>
            <person name="Andreote F.D."/>
        </authorList>
    </citation>
    <scope>NUCLEOTIDE SEQUENCE [LARGE SCALE GENOMIC DNA]</scope>
    <source>
        <strain evidence="2 3">HEX-2 MGV</strain>
    </source>
</reference>
<evidence type="ECO:0000313" key="2">
    <source>
        <dbReference type="EMBL" id="PQO39231.1"/>
    </source>
</evidence>
<proteinExistence type="predicted"/>
<comment type="caution">
    <text evidence="2">The sequence shown here is derived from an EMBL/GenBank/DDBJ whole genome shotgun (WGS) entry which is preliminary data.</text>
</comment>
<organism evidence="2 3">
    <name type="scientific">Blastopirellula marina</name>
    <dbReference type="NCBI Taxonomy" id="124"/>
    <lineage>
        <taxon>Bacteria</taxon>
        <taxon>Pseudomonadati</taxon>
        <taxon>Planctomycetota</taxon>
        <taxon>Planctomycetia</taxon>
        <taxon>Pirellulales</taxon>
        <taxon>Pirellulaceae</taxon>
        <taxon>Blastopirellula</taxon>
    </lineage>
</organism>
<protein>
    <submittedName>
        <fullName evidence="2">Uncharacterized protein</fullName>
    </submittedName>
</protein>
<keyword evidence="1" id="KW-0812">Transmembrane</keyword>
<dbReference type="EMBL" id="PUIA01000016">
    <property type="protein sequence ID" value="PQO39231.1"/>
    <property type="molecule type" value="Genomic_DNA"/>
</dbReference>
<keyword evidence="1" id="KW-1133">Transmembrane helix</keyword>
<name>A0A2S8G4N5_9BACT</name>
<evidence type="ECO:0000256" key="1">
    <source>
        <dbReference type="SAM" id="Phobius"/>
    </source>
</evidence>
<feature type="transmembrane region" description="Helical" evidence="1">
    <location>
        <begin position="296"/>
        <end position="314"/>
    </location>
</feature>
<dbReference type="Gene3D" id="1.25.40.10">
    <property type="entry name" value="Tetratricopeptide repeat domain"/>
    <property type="match status" value="1"/>
</dbReference>
<accession>A0A2S8G4N5</accession>
<dbReference type="InterPro" id="IPR011990">
    <property type="entry name" value="TPR-like_helical_dom_sf"/>
</dbReference>
<dbReference type="Proteomes" id="UP000240009">
    <property type="component" value="Unassembled WGS sequence"/>
</dbReference>
<keyword evidence="1" id="KW-0472">Membrane</keyword>